<feature type="non-terminal residue" evidence="1">
    <location>
        <position position="1"/>
    </location>
</feature>
<name>T1B112_9ZZZZ</name>
<comment type="caution">
    <text evidence="1">The sequence shown here is derived from an EMBL/GenBank/DDBJ whole genome shotgun (WGS) entry which is preliminary data.</text>
</comment>
<dbReference type="AlphaFoldDB" id="T1B112"/>
<reference evidence="1" key="2">
    <citation type="journal article" date="2014" name="ISME J.">
        <title>Microbial stratification in low pH oxic and suboxic macroscopic growths along an acid mine drainage.</title>
        <authorList>
            <person name="Mendez-Garcia C."/>
            <person name="Mesa V."/>
            <person name="Sprenger R.R."/>
            <person name="Richter M."/>
            <person name="Diez M.S."/>
            <person name="Solano J."/>
            <person name="Bargiela R."/>
            <person name="Golyshina O.V."/>
            <person name="Manteca A."/>
            <person name="Ramos J.L."/>
            <person name="Gallego J.R."/>
            <person name="Llorente I."/>
            <person name="Martins Dos Santos V.A."/>
            <person name="Jensen O.N."/>
            <person name="Pelaez A.I."/>
            <person name="Sanchez J."/>
            <person name="Ferrer M."/>
        </authorList>
    </citation>
    <scope>NUCLEOTIDE SEQUENCE</scope>
</reference>
<reference evidence="1" key="1">
    <citation type="submission" date="2013-08" db="EMBL/GenBank/DDBJ databases">
        <authorList>
            <person name="Mendez C."/>
            <person name="Richter M."/>
            <person name="Ferrer M."/>
            <person name="Sanchez J."/>
        </authorList>
    </citation>
    <scope>NUCLEOTIDE SEQUENCE</scope>
</reference>
<gene>
    <name evidence="1" type="ORF">B2A_02899</name>
</gene>
<dbReference type="EMBL" id="AUZZ01001966">
    <property type="protein sequence ID" value="EQD62283.1"/>
    <property type="molecule type" value="Genomic_DNA"/>
</dbReference>
<sequence>ERYGPTRLVSHRRGLPRGPHNCGRCDREVLAAIEAASLTQTFEGLETLACPCRTEWQAQRSLEPLGIEA</sequence>
<organism evidence="1">
    <name type="scientific">mine drainage metagenome</name>
    <dbReference type="NCBI Taxonomy" id="410659"/>
    <lineage>
        <taxon>unclassified sequences</taxon>
        <taxon>metagenomes</taxon>
        <taxon>ecological metagenomes</taxon>
    </lineage>
</organism>
<proteinExistence type="predicted"/>
<accession>T1B112</accession>
<evidence type="ECO:0000313" key="1">
    <source>
        <dbReference type="EMBL" id="EQD62283.1"/>
    </source>
</evidence>
<protein>
    <submittedName>
        <fullName evidence="1">Uncharacterized protein</fullName>
    </submittedName>
</protein>